<protein>
    <submittedName>
        <fullName evidence="1">Uncharacterized protein</fullName>
    </submittedName>
</protein>
<dbReference type="OrthoDB" id="5001442at2759"/>
<accession>A0A8K0W4Z7</accession>
<keyword evidence="2" id="KW-1185">Reference proteome</keyword>
<evidence type="ECO:0000313" key="2">
    <source>
        <dbReference type="Proteomes" id="UP000813427"/>
    </source>
</evidence>
<evidence type="ECO:0000313" key="1">
    <source>
        <dbReference type="EMBL" id="KAH7230983.1"/>
    </source>
</evidence>
<name>A0A8K0W4Z7_9HYPO</name>
<feature type="non-terminal residue" evidence="1">
    <location>
        <position position="1"/>
    </location>
</feature>
<dbReference type="Proteomes" id="UP000813427">
    <property type="component" value="Unassembled WGS sequence"/>
</dbReference>
<dbReference type="AlphaFoldDB" id="A0A8K0W4Z7"/>
<comment type="caution">
    <text evidence="1">The sequence shown here is derived from an EMBL/GenBank/DDBJ whole genome shotgun (WGS) entry which is preliminary data.</text>
</comment>
<sequence>STSPIPAIKGLPIHAGFACTQCRFLTKSWKYLKVHHNQIHGVKEIGHRLGLWSSVQIQTFFTASRSAIHYFCVTASSRDGV</sequence>
<gene>
    <name evidence="1" type="ORF">BKA59DRAFT_409466</name>
</gene>
<reference evidence="1" key="1">
    <citation type="journal article" date="2021" name="Nat. Commun.">
        <title>Genetic determinants of endophytism in the Arabidopsis root mycobiome.</title>
        <authorList>
            <person name="Mesny F."/>
            <person name="Miyauchi S."/>
            <person name="Thiergart T."/>
            <person name="Pickel B."/>
            <person name="Atanasova L."/>
            <person name="Karlsson M."/>
            <person name="Huettel B."/>
            <person name="Barry K.W."/>
            <person name="Haridas S."/>
            <person name="Chen C."/>
            <person name="Bauer D."/>
            <person name="Andreopoulos W."/>
            <person name="Pangilinan J."/>
            <person name="LaButti K."/>
            <person name="Riley R."/>
            <person name="Lipzen A."/>
            <person name="Clum A."/>
            <person name="Drula E."/>
            <person name="Henrissat B."/>
            <person name="Kohler A."/>
            <person name="Grigoriev I.V."/>
            <person name="Martin F.M."/>
            <person name="Hacquard S."/>
        </authorList>
    </citation>
    <scope>NUCLEOTIDE SEQUENCE</scope>
    <source>
        <strain evidence="1">MPI-SDFR-AT-0068</strain>
    </source>
</reference>
<organism evidence="1 2">
    <name type="scientific">Fusarium tricinctum</name>
    <dbReference type="NCBI Taxonomy" id="61284"/>
    <lineage>
        <taxon>Eukaryota</taxon>
        <taxon>Fungi</taxon>
        <taxon>Dikarya</taxon>
        <taxon>Ascomycota</taxon>
        <taxon>Pezizomycotina</taxon>
        <taxon>Sordariomycetes</taxon>
        <taxon>Hypocreomycetidae</taxon>
        <taxon>Hypocreales</taxon>
        <taxon>Nectriaceae</taxon>
        <taxon>Fusarium</taxon>
        <taxon>Fusarium tricinctum species complex</taxon>
    </lineage>
</organism>
<dbReference type="EMBL" id="JAGPXF010000009">
    <property type="protein sequence ID" value="KAH7230983.1"/>
    <property type="molecule type" value="Genomic_DNA"/>
</dbReference>
<proteinExistence type="predicted"/>